<feature type="region of interest" description="Disordered" evidence="1">
    <location>
        <begin position="197"/>
        <end position="248"/>
    </location>
</feature>
<accession>A0A0C2Y125</accession>
<feature type="region of interest" description="Disordered" evidence="1">
    <location>
        <begin position="67"/>
        <end position="141"/>
    </location>
</feature>
<evidence type="ECO:0000313" key="2">
    <source>
        <dbReference type="EMBL" id="KIM43548.1"/>
    </source>
</evidence>
<dbReference type="OrthoDB" id="2359117at2759"/>
<organism evidence="2 3">
    <name type="scientific">Hebeloma cylindrosporum</name>
    <dbReference type="NCBI Taxonomy" id="76867"/>
    <lineage>
        <taxon>Eukaryota</taxon>
        <taxon>Fungi</taxon>
        <taxon>Dikarya</taxon>
        <taxon>Basidiomycota</taxon>
        <taxon>Agaricomycotina</taxon>
        <taxon>Agaricomycetes</taxon>
        <taxon>Agaricomycetidae</taxon>
        <taxon>Agaricales</taxon>
        <taxon>Agaricineae</taxon>
        <taxon>Hymenogastraceae</taxon>
        <taxon>Hebeloma</taxon>
    </lineage>
</organism>
<feature type="compositionally biased region" description="Basic and acidic residues" evidence="1">
    <location>
        <begin position="13"/>
        <end position="22"/>
    </location>
</feature>
<proteinExistence type="predicted"/>
<feature type="compositionally biased region" description="Polar residues" evidence="1">
    <location>
        <begin position="126"/>
        <end position="141"/>
    </location>
</feature>
<feature type="region of interest" description="Disordered" evidence="1">
    <location>
        <begin position="277"/>
        <end position="342"/>
    </location>
</feature>
<gene>
    <name evidence="2" type="ORF">M413DRAFT_383497</name>
</gene>
<dbReference type="AlphaFoldDB" id="A0A0C2Y125"/>
<dbReference type="STRING" id="686832.A0A0C2Y125"/>
<feature type="compositionally biased region" description="Low complexity" evidence="1">
    <location>
        <begin position="76"/>
        <end position="109"/>
    </location>
</feature>
<evidence type="ECO:0000256" key="1">
    <source>
        <dbReference type="SAM" id="MobiDB-lite"/>
    </source>
</evidence>
<protein>
    <submittedName>
        <fullName evidence="2">Uncharacterized protein</fullName>
    </submittedName>
</protein>
<evidence type="ECO:0000313" key="3">
    <source>
        <dbReference type="Proteomes" id="UP000053424"/>
    </source>
</evidence>
<feature type="compositionally biased region" description="Polar residues" evidence="1">
    <location>
        <begin position="222"/>
        <end position="231"/>
    </location>
</feature>
<reference evidence="3" key="2">
    <citation type="submission" date="2015-01" db="EMBL/GenBank/DDBJ databases">
        <title>Evolutionary Origins and Diversification of the Mycorrhizal Mutualists.</title>
        <authorList>
            <consortium name="DOE Joint Genome Institute"/>
            <consortium name="Mycorrhizal Genomics Consortium"/>
            <person name="Kohler A."/>
            <person name="Kuo A."/>
            <person name="Nagy L.G."/>
            <person name="Floudas D."/>
            <person name="Copeland A."/>
            <person name="Barry K.W."/>
            <person name="Cichocki N."/>
            <person name="Veneault-Fourrey C."/>
            <person name="LaButti K."/>
            <person name="Lindquist E.A."/>
            <person name="Lipzen A."/>
            <person name="Lundell T."/>
            <person name="Morin E."/>
            <person name="Murat C."/>
            <person name="Riley R."/>
            <person name="Ohm R."/>
            <person name="Sun H."/>
            <person name="Tunlid A."/>
            <person name="Henrissat B."/>
            <person name="Grigoriev I.V."/>
            <person name="Hibbett D.S."/>
            <person name="Martin F."/>
        </authorList>
    </citation>
    <scope>NUCLEOTIDE SEQUENCE [LARGE SCALE GENOMIC DNA]</scope>
    <source>
        <strain evidence="3">h7</strain>
    </source>
</reference>
<sequence length="342" mass="36644">MVTSSTPAAQVSENDKRRKQAMEKIKANHLSRQLQMRLQSRLKVEHGWQNQNLNEVENLYFHNSHHLRGSKPYPTPTIVTTQQQQQPSFSGPQAGPSQSSLSFKVGSSSLVRTPVNPNPVMEKDQSQSPLAQNDANPSSDVQLVPNAEHTIATPTTDPSVGTNILRGSSAMEVDSHDGAPSLVINTYPPAANEVIENVDLPPEDPSSVANSSSSPRDGQSPVDPSSSNNHYPFSKPQRPRINKGPAGARALQSLTAKDMHNFGTGSTLTYDSFWNSHSGSNAPRPPRQSGPMSNGPTFQIPGDFTSGFPDVGRGNSPFVSSSINVAAPTINLESKRGPGGLT</sequence>
<dbReference type="EMBL" id="KN831775">
    <property type="protein sequence ID" value="KIM43548.1"/>
    <property type="molecule type" value="Genomic_DNA"/>
</dbReference>
<keyword evidence="3" id="KW-1185">Reference proteome</keyword>
<feature type="compositionally biased region" description="Polar residues" evidence="1">
    <location>
        <begin position="1"/>
        <end position="12"/>
    </location>
</feature>
<dbReference type="HOGENOM" id="CLU_852707_0_0_1"/>
<dbReference type="Proteomes" id="UP000053424">
    <property type="component" value="Unassembled WGS sequence"/>
</dbReference>
<feature type="region of interest" description="Disordered" evidence="1">
    <location>
        <begin position="1"/>
        <end position="22"/>
    </location>
</feature>
<name>A0A0C2Y125_HEBCY</name>
<reference evidence="2 3" key="1">
    <citation type="submission" date="2014-04" db="EMBL/GenBank/DDBJ databases">
        <authorList>
            <consortium name="DOE Joint Genome Institute"/>
            <person name="Kuo A."/>
            <person name="Gay G."/>
            <person name="Dore J."/>
            <person name="Kohler A."/>
            <person name="Nagy L.G."/>
            <person name="Floudas D."/>
            <person name="Copeland A."/>
            <person name="Barry K.W."/>
            <person name="Cichocki N."/>
            <person name="Veneault-Fourrey C."/>
            <person name="LaButti K."/>
            <person name="Lindquist E.A."/>
            <person name="Lipzen A."/>
            <person name="Lundell T."/>
            <person name="Morin E."/>
            <person name="Murat C."/>
            <person name="Sun H."/>
            <person name="Tunlid A."/>
            <person name="Henrissat B."/>
            <person name="Grigoriev I.V."/>
            <person name="Hibbett D.S."/>
            <person name="Martin F."/>
            <person name="Nordberg H.P."/>
            <person name="Cantor M.N."/>
            <person name="Hua S.X."/>
        </authorList>
    </citation>
    <scope>NUCLEOTIDE SEQUENCE [LARGE SCALE GENOMIC DNA]</scope>
    <source>
        <strain evidence="3">h7</strain>
    </source>
</reference>